<feature type="domain" description="Large ribosomal subunit protein uL10-like insertion" evidence="2">
    <location>
        <begin position="85"/>
        <end position="167"/>
    </location>
</feature>
<dbReference type="GO" id="GO:0006364">
    <property type="term" value="P:rRNA processing"/>
    <property type="evidence" value="ECO:0007669"/>
    <property type="project" value="TreeGrafter"/>
</dbReference>
<dbReference type="Pfam" id="PF17777">
    <property type="entry name" value="RL10P_insert"/>
    <property type="match status" value="1"/>
</dbReference>
<dbReference type="GO" id="GO:0000956">
    <property type="term" value="P:nuclear-transcribed mRNA catabolic process"/>
    <property type="evidence" value="ECO:0007669"/>
    <property type="project" value="TreeGrafter"/>
</dbReference>
<dbReference type="InterPro" id="IPR001790">
    <property type="entry name" value="Ribosomal_uL10"/>
</dbReference>
<evidence type="ECO:0000256" key="1">
    <source>
        <dbReference type="ARBA" id="ARBA00008889"/>
    </source>
</evidence>
<evidence type="ECO:0000313" key="4">
    <source>
        <dbReference type="Proteomes" id="UP000324767"/>
    </source>
</evidence>
<dbReference type="GO" id="GO:0030687">
    <property type="term" value="C:preribosome, large subunit precursor"/>
    <property type="evidence" value="ECO:0007669"/>
    <property type="project" value="TreeGrafter"/>
</dbReference>
<dbReference type="Pfam" id="PF00466">
    <property type="entry name" value="Ribosomal_L10"/>
    <property type="match status" value="1"/>
</dbReference>
<dbReference type="Gene3D" id="3.30.70.1730">
    <property type="match status" value="1"/>
</dbReference>
<dbReference type="InterPro" id="IPR040637">
    <property type="entry name" value="Ribosomal_uL10-like_insert"/>
</dbReference>
<reference evidence="3 4" key="1">
    <citation type="submission" date="2019-09" db="EMBL/GenBank/DDBJ databases">
        <title>The hologenome of the rock-dwelling lichen Lasallia pustulata.</title>
        <authorList>
            <person name="Greshake Tzovaras B."/>
            <person name="Segers F."/>
            <person name="Bicker A."/>
            <person name="Dal Grande F."/>
            <person name="Otte J."/>
            <person name="Hankeln T."/>
            <person name="Schmitt I."/>
            <person name="Ebersberger I."/>
        </authorList>
    </citation>
    <scope>NUCLEOTIDE SEQUENCE [LARGE SCALE GENOMIC DNA]</scope>
    <source>
        <strain evidence="3">A1-1</strain>
    </source>
</reference>
<dbReference type="InterPro" id="IPR043164">
    <property type="entry name" value="Ribosomal_uL10-like_insert_sf"/>
</dbReference>
<proteinExistence type="inferred from homology"/>
<gene>
    <name evidence="3" type="ORF">FRX48_07780</name>
</gene>
<protein>
    <submittedName>
        <fullName evidence="3">60S acidic ribosomal P0</fullName>
    </submittedName>
</protein>
<dbReference type="Gene3D" id="3.90.105.20">
    <property type="match status" value="1"/>
</dbReference>
<dbReference type="PANTHER" id="PTHR45841">
    <property type="entry name" value="MRNA TURNOVER PROTEIN 4 MRTO4"/>
    <property type="match status" value="1"/>
</dbReference>
<dbReference type="AlphaFoldDB" id="A0A5M8PI92"/>
<dbReference type="GO" id="GO:0042273">
    <property type="term" value="P:ribosomal large subunit biogenesis"/>
    <property type="evidence" value="ECO:0007669"/>
    <property type="project" value="TreeGrafter"/>
</dbReference>
<dbReference type="EMBL" id="VXIT01000013">
    <property type="protein sequence ID" value="KAA6408698.1"/>
    <property type="molecule type" value="Genomic_DNA"/>
</dbReference>
<dbReference type="OrthoDB" id="10262308at2759"/>
<accession>A0A5M8PI92</accession>
<dbReference type="GO" id="GO:0003723">
    <property type="term" value="F:RNA binding"/>
    <property type="evidence" value="ECO:0007669"/>
    <property type="project" value="TreeGrafter"/>
</dbReference>
<dbReference type="InterPro" id="IPR043141">
    <property type="entry name" value="Ribosomal_uL10-like_sf"/>
</dbReference>
<dbReference type="Proteomes" id="UP000324767">
    <property type="component" value="Unassembled WGS sequence"/>
</dbReference>
<dbReference type="PANTHER" id="PTHR45841:SF1">
    <property type="entry name" value="MRNA TURNOVER PROTEIN 4 HOMOLOG"/>
    <property type="match status" value="1"/>
</dbReference>
<dbReference type="GO" id="GO:0005730">
    <property type="term" value="C:nucleolus"/>
    <property type="evidence" value="ECO:0007669"/>
    <property type="project" value="TreeGrafter"/>
</dbReference>
<sequence>MPKSKRAKVVHLSKTTKKGKPLTLKLFANIRSSISTYPYIFVFAVDNMRNTYLKDVRTDLSDSRLFFGKTKITSYFASLHPLDYARAGTTAPRTFALPAGTLYSRGGAVAAEEDVPLSATVEATLRKLGVPTRLVKGRVELEAEYVVCREGEVLGARETSLLKMFGVAMAEFGVEIRAWWSKDTGEVTVVEEGEGGEGMDVEVGGS</sequence>
<evidence type="ECO:0000259" key="2">
    <source>
        <dbReference type="Pfam" id="PF17777"/>
    </source>
</evidence>
<comment type="caution">
    <text evidence="3">The sequence shown here is derived from an EMBL/GenBank/DDBJ whole genome shotgun (WGS) entry which is preliminary data.</text>
</comment>
<dbReference type="InterPro" id="IPR051742">
    <property type="entry name" value="Ribosome_Assembly_uL10"/>
</dbReference>
<name>A0A5M8PI92_9LECA</name>
<evidence type="ECO:0000313" key="3">
    <source>
        <dbReference type="EMBL" id="KAA6408698.1"/>
    </source>
</evidence>
<comment type="similarity">
    <text evidence="1">Belongs to the universal ribosomal protein uL10 family.</text>
</comment>
<dbReference type="FunFam" id="3.90.105.20:FF:000003">
    <property type="entry name" value="Ribosome assembly factor mrt4"/>
    <property type="match status" value="1"/>
</dbReference>
<organism evidence="3 4">
    <name type="scientific">Lasallia pustulata</name>
    <dbReference type="NCBI Taxonomy" id="136370"/>
    <lineage>
        <taxon>Eukaryota</taxon>
        <taxon>Fungi</taxon>
        <taxon>Dikarya</taxon>
        <taxon>Ascomycota</taxon>
        <taxon>Pezizomycotina</taxon>
        <taxon>Lecanoromycetes</taxon>
        <taxon>OSLEUM clade</taxon>
        <taxon>Umbilicariomycetidae</taxon>
        <taxon>Umbilicariales</taxon>
        <taxon>Umbilicariaceae</taxon>
        <taxon>Lasallia</taxon>
    </lineage>
</organism>